<dbReference type="Pfam" id="PF08743">
    <property type="entry name" value="Nse4_C"/>
    <property type="match status" value="1"/>
</dbReference>
<keyword evidence="11" id="KW-1185">Reference proteome</keyword>
<accession>A0A067JKW2</accession>
<organism evidence="10 11">
    <name type="scientific">Jatropha curcas</name>
    <name type="common">Barbados nut</name>
    <dbReference type="NCBI Taxonomy" id="180498"/>
    <lineage>
        <taxon>Eukaryota</taxon>
        <taxon>Viridiplantae</taxon>
        <taxon>Streptophyta</taxon>
        <taxon>Embryophyta</taxon>
        <taxon>Tracheophyta</taxon>
        <taxon>Spermatophyta</taxon>
        <taxon>Magnoliopsida</taxon>
        <taxon>eudicotyledons</taxon>
        <taxon>Gunneridae</taxon>
        <taxon>Pentapetalae</taxon>
        <taxon>rosids</taxon>
        <taxon>fabids</taxon>
        <taxon>Malpighiales</taxon>
        <taxon>Euphorbiaceae</taxon>
        <taxon>Crotonoideae</taxon>
        <taxon>Jatropheae</taxon>
        <taxon>Jatropha</taxon>
    </lineage>
</organism>
<feature type="compositionally biased region" description="Polar residues" evidence="8">
    <location>
        <begin position="12"/>
        <end position="23"/>
    </location>
</feature>
<dbReference type="KEGG" id="jcu:105646509"/>
<comment type="subunit">
    <text evidence="7">Component of the SMC5-SMC6 complex.</text>
</comment>
<comment type="similarity">
    <text evidence="2 7">Belongs to the NSE4 family.</text>
</comment>
<dbReference type="OrthoDB" id="361242at2759"/>
<reference evidence="10 11" key="1">
    <citation type="journal article" date="2014" name="PLoS ONE">
        <title>Global Analysis of Gene Expression Profiles in Physic Nut (Jatropha curcas L.) Seedlings Exposed to Salt Stress.</title>
        <authorList>
            <person name="Zhang L."/>
            <person name="Zhang C."/>
            <person name="Wu P."/>
            <person name="Chen Y."/>
            <person name="Li M."/>
            <person name="Jiang H."/>
            <person name="Wu G."/>
        </authorList>
    </citation>
    <scope>NUCLEOTIDE SEQUENCE [LARGE SCALE GENOMIC DNA]</scope>
    <source>
        <strain evidence="11">cv. GZQX0401</strain>
        <tissue evidence="10">Young leaves</tissue>
    </source>
</reference>
<dbReference type="PANTHER" id="PTHR16140:SF0">
    <property type="entry name" value="NON-STRUCTURAL MAINTENANCE OF CHROMOSOMES ELEMENT 4"/>
    <property type="match status" value="1"/>
</dbReference>
<dbReference type="InterPro" id="IPR027786">
    <property type="entry name" value="Nse4/EID"/>
</dbReference>
<sequence>MTRPAKRERGTVTASRTTGSNNGRAEFVSLSDGPASAGRAALRSRYLAVKNLINGEREDIGKFDSDKFKSVFHEVQSLHQQVQKPREQIVDAEALFGITNSLLVSVKAHGSDGITASDFVSCLLKDFGQQGGPGSCAEAVRDIVWNKIGAAASHVFRTGPGCCTMIGPMDAELKTRKTVVRKHEKPTTSAQPEEVGGNLGEKRRDTDLNMATMFNILKNRKIVKLENLVLNRNSFAQTVENLFTLSFLVKDGRAEIKVNENGWHLVSPRNAASAMAVASGEVVYRHFVFRLDFKDWQLMASSVGLGEEVMPNRTQMSLSCNSQQDPMSIGSEAGPTTPIRKLSRNRGFILQEETIAEKPEIDT</sequence>
<comment type="function">
    <text evidence="7">Component of the SMC5-SMC6 complex, that promotes sister chromatid alignment after DNA damage and facilitates double-stranded DNA breaks (DSBs) repair via homologous recombination between sister chromatids.</text>
</comment>
<name>A0A067JKW2_JATCU</name>
<evidence type="ECO:0000256" key="2">
    <source>
        <dbReference type="ARBA" id="ARBA00008997"/>
    </source>
</evidence>
<feature type="region of interest" description="Disordered" evidence="8">
    <location>
        <begin position="1"/>
        <end position="28"/>
    </location>
</feature>
<keyword evidence="3 7" id="KW-0227">DNA damage</keyword>
<dbReference type="PANTHER" id="PTHR16140">
    <property type="entry name" value="NON-STRUCTURAL MAINTENANCE OF CHROMOSOMES ELEMENT 4"/>
    <property type="match status" value="1"/>
</dbReference>
<proteinExistence type="inferred from homology"/>
<dbReference type="STRING" id="180498.A0A067JKW2"/>
<evidence type="ECO:0000256" key="8">
    <source>
        <dbReference type="SAM" id="MobiDB-lite"/>
    </source>
</evidence>
<evidence type="ECO:0000313" key="11">
    <source>
        <dbReference type="Proteomes" id="UP000027138"/>
    </source>
</evidence>
<feature type="compositionally biased region" description="Basic and acidic residues" evidence="8">
    <location>
        <begin position="1"/>
        <end position="10"/>
    </location>
</feature>
<gene>
    <name evidence="10" type="ORF">JCGZ_25532</name>
</gene>
<feature type="domain" description="Non-structural maintenance of chromosome element 4 C-terminal" evidence="9">
    <location>
        <begin position="223"/>
        <end position="310"/>
    </location>
</feature>
<dbReference type="GO" id="GO:0006281">
    <property type="term" value="P:DNA repair"/>
    <property type="evidence" value="ECO:0007669"/>
    <property type="project" value="UniProtKB-UniRule"/>
</dbReference>
<evidence type="ECO:0000256" key="6">
    <source>
        <dbReference type="ARBA" id="ARBA00023242"/>
    </source>
</evidence>
<dbReference type="Proteomes" id="UP000027138">
    <property type="component" value="Unassembled WGS sequence"/>
</dbReference>
<evidence type="ECO:0000256" key="3">
    <source>
        <dbReference type="ARBA" id="ARBA00022763"/>
    </source>
</evidence>
<comment type="subcellular location">
    <subcellularLocation>
        <location evidence="1 7">Nucleus</location>
    </subcellularLocation>
</comment>
<feature type="region of interest" description="Disordered" evidence="8">
    <location>
        <begin position="318"/>
        <end position="343"/>
    </location>
</feature>
<evidence type="ECO:0000313" key="10">
    <source>
        <dbReference type="EMBL" id="KDP24616.1"/>
    </source>
</evidence>
<protein>
    <recommendedName>
        <fullName evidence="7">Non-structural maintenance of chromosomes element 4</fullName>
    </recommendedName>
</protein>
<evidence type="ECO:0000259" key="9">
    <source>
        <dbReference type="Pfam" id="PF08743"/>
    </source>
</evidence>
<keyword evidence="6 7" id="KW-0539">Nucleus</keyword>
<evidence type="ECO:0000256" key="7">
    <source>
        <dbReference type="RuleBase" id="RU365071"/>
    </source>
</evidence>
<dbReference type="GO" id="GO:0030915">
    <property type="term" value="C:Smc5-Smc6 complex"/>
    <property type="evidence" value="ECO:0007669"/>
    <property type="project" value="UniProtKB-UniRule"/>
</dbReference>
<dbReference type="InterPro" id="IPR014854">
    <property type="entry name" value="Nse4_C"/>
</dbReference>
<evidence type="ECO:0000256" key="5">
    <source>
        <dbReference type="ARBA" id="ARBA00023204"/>
    </source>
</evidence>
<dbReference type="AlphaFoldDB" id="A0A067JKW2"/>
<keyword evidence="5 7" id="KW-0234">DNA repair</keyword>
<keyword evidence="4 7" id="KW-0233">DNA recombination</keyword>
<evidence type="ECO:0000256" key="1">
    <source>
        <dbReference type="ARBA" id="ARBA00004123"/>
    </source>
</evidence>
<dbReference type="EMBL" id="KK915100">
    <property type="protein sequence ID" value="KDP24616.1"/>
    <property type="molecule type" value="Genomic_DNA"/>
</dbReference>
<feature type="region of interest" description="Disordered" evidence="8">
    <location>
        <begin position="178"/>
        <end position="202"/>
    </location>
</feature>
<evidence type="ECO:0000256" key="4">
    <source>
        <dbReference type="ARBA" id="ARBA00023172"/>
    </source>
</evidence>
<dbReference type="GO" id="GO:0006310">
    <property type="term" value="P:DNA recombination"/>
    <property type="evidence" value="ECO:0007669"/>
    <property type="project" value="UniProtKB-UniRule"/>
</dbReference>
<dbReference type="GO" id="GO:0005634">
    <property type="term" value="C:nucleus"/>
    <property type="evidence" value="ECO:0007669"/>
    <property type="project" value="UniProtKB-SubCell"/>
</dbReference>